<evidence type="ECO:0008006" key="4">
    <source>
        <dbReference type="Google" id="ProtNLM"/>
    </source>
</evidence>
<keyword evidence="3" id="KW-1185">Reference proteome</keyword>
<dbReference type="OrthoDB" id="603257at2"/>
<gene>
    <name evidence="2" type="ORF">BIW12_13360</name>
</gene>
<feature type="coiled-coil region" evidence="1">
    <location>
        <begin position="287"/>
        <end position="356"/>
    </location>
</feature>
<evidence type="ECO:0000313" key="2">
    <source>
        <dbReference type="EMBL" id="APA00332.1"/>
    </source>
</evidence>
<dbReference type="KEGG" id="fcm:BIW12_13360"/>
<reference evidence="2 3" key="1">
    <citation type="submission" date="2016-10" db="EMBL/GenBank/DDBJ databases">
        <title>Complete Genome Sequence of Flavobacterium sp. PK15.</title>
        <authorList>
            <person name="Ekwe A."/>
            <person name="Kim S.B."/>
        </authorList>
    </citation>
    <scope>NUCLEOTIDE SEQUENCE [LARGE SCALE GENOMIC DNA]</scope>
    <source>
        <strain evidence="2 3">PK15</strain>
    </source>
</reference>
<dbReference type="Gene3D" id="3.40.1140.10">
    <property type="match status" value="1"/>
</dbReference>
<dbReference type="Proteomes" id="UP000178198">
    <property type="component" value="Chromosome"/>
</dbReference>
<evidence type="ECO:0000313" key="3">
    <source>
        <dbReference type="Proteomes" id="UP000178198"/>
    </source>
</evidence>
<organism evidence="2 3">
    <name type="scientific">Flavobacterium commune</name>
    <dbReference type="NCBI Taxonomy" id="1306519"/>
    <lineage>
        <taxon>Bacteria</taxon>
        <taxon>Pseudomonadati</taxon>
        <taxon>Bacteroidota</taxon>
        <taxon>Flavobacteriia</taxon>
        <taxon>Flavobacteriales</taxon>
        <taxon>Flavobacteriaceae</taxon>
        <taxon>Flavobacterium</taxon>
    </lineage>
</organism>
<evidence type="ECO:0000256" key="1">
    <source>
        <dbReference type="SAM" id="Coils"/>
    </source>
</evidence>
<proteinExistence type="predicted"/>
<dbReference type="STRING" id="1306519.BIW12_13360"/>
<dbReference type="RefSeq" id="WP_071185569.1">
    <property type="nucleotide sequence ID" value="NZ_CP017774.1"/>
</dbReference>
<accession>A0A1D9PCQ1</accession>
<feature type="coiled-coil region" evidence="1">
    <location>
        <begin position="718"/>
        <end position="745"/>
    </location>
</feature>
<sequence>MQNNFPRIFSLSTIGIKQHFNADYLFHPYRTDFSGESGSGKSMIADMIQLILVGSSEFKSATDGNKDRDVKGMLLTSKGKSSSRGYIFLNVEVNPKLYIVIGVYIESTSNVAEMFIIQNGYDWDTIIPLSRPIFHKDLLINNKVETLNNLINKVELAQIKSFKRRTYHQILYNNDILSLDLTNDETLKTYAGILRSFSRGKGFKTESENLKKFLFGDDDQNVIMRKYNEEVSNINNDFHEHKRYLEEIELINNKQNSLKSILDKNKTFKSIYTDYLIQRYNFWNTSKKKVIEKQQKITEELSNKENEIQCVEIQSILLKTKDLKELLDNKKKINSLNQENKAKEDLEQNFLNIKQSKASIEVVEKWLFANENQIEKVKEWYYFQKTEEKSKSELELFTNYLVKNNIVQKFEASNWLVDFDKESIQFDGDIKKLEKEITELDSLSKFSDVSNPESLLRWTTENLNFPVSHTTESILVYFQKYGKVKPSEKNSNRYVPNPEELFDNIDAKIKDKTDNGFWLNLDGVHEFIEYSPNPVLNVSDPNSITKPLSALKENLKTQLAKLISEKQNKESLKNSLFEFGSLKLHIELYKRRTELAEFNIDESIKVLNQEYFEKHIQLYEDKENVLKQHDLIQKEYYDSLNQKAIIEVYNNKIKELESNHFENNIIIDIEFIEKEIIEANKQSSELVDNLKQKNFDIKLFLEKHPNIIDSQIAILNLKHTLQNSYKNLEKNKDQNETVLSFANQELNEVVLLNEIIFNPKIEFDENYEEFSNPNDGGKNSLVYKAEQAKIAYEENLKILIKDLPYDESVTIGQLANHFLPTVFPTSKIDEDLISFNITERLNKLTHDIQEIGSRKVEILGSIFNEVFKVYSGYLTKINEIDGYLKKKNKIITGGNRASLTSKKSLYYPESWLSSFRKQLNTQMSFTGLFSELKEEIDINEMMIKAFRQLGGSVKVEPQDLMNPKSYFDLEFDLKLENDEVNSGSNGQTYAANALLCLARLSLIEEKNKKGLKIMPIDEAEGLGSNYDMLHELAKKERYQILTMAIETAGKITDDGQYIYIMQENNLADMDSYVPPFGIFANEVFQDIDEYINSDSGDE</sequence>
<name>A0A1D9PCQ1_9FLAO</name>
<protein>
    <recommendedName>
        <fullName evidence="4">MukB N-terminal domain-containing protein</fullName>
    </recommendedName>
</protein>
<dbReference type="AlphaFoldDB" id="A0A1D9PCQ1"/>
<keyword evidence="1" id="KW-0175">Coiled coil</keyword>
<dbReference type="EMBL" id="CP017774">
    <property type="protein sequence ID" value="APA00332.1"/>
    <property type="molecule type" value="Genomic_DNA"/>
</dbReference>